<evidence type="ECO:0000256" key="4">
    <source>
        <dbReference type="ARBA" id="ARBA00022837"/>
    </source>
</evidence>
<accession>A0ABZ0U0N8</accession>
<dbReference type="Pfam" id="PF00092">
    <property type="entry name" value="VWA"/>
    <property type="match status" value="1"/>
</dbReference>
<dbReference type="EMBL" id="CP139957">
    <property type="protein sequence ID" value="WPX09235.1"/>
    <property type="molecule type" value="Genomic_DNA"/>
</dbReference>
<dbReference type="SUPFAM" id="SSF53300">
    <property type="entry name" value="vWA-like"/>
    <property type="match status" value="1"/>
</dbReference>
<dbReference type="InterPro" id="IPR028974">
    <property type="entry name" value="TSP_type-3_rpt"/>
</dbReference>
<name>A0ABZ0U0N8_9FIRM</name>
<reference evidence="6 7" key="1">
    <citation type="submission" date="2023-12" db="EMBL/GenBank/DDBJ databases">
        <authorList>
            <person name="Manesh M.J.H."/>
            <person name="Bing R.G."/>
            <person name="Willard D.J."/>
            <person name="Kelly R.M."/>
        </authorList>
    </citation>
    <scope>NUCLEOTIDE SEQUENCE [LARGE SCALE GENOMIC DNA]</scope>
    <source>
        <strain evidence="6 7">DSM 8977</strain>
    </source>
</reference>
<protein>
    <submittedName>
        <fullName evidence="6">VWA domain-containing protein</fullName>
    </submittedName>
</protein>
<dbReference type="InterPro" id="IPR053180">
    <property type="entry name" value="Ca-binding_acidic-repeat"/>
</dbReference>
<keyword evidence="2" id="KW-0964">Secreted</keyword>
<dbReference type="Proteomes" id="UP001322744">
    <property type="component" value="Chromosome"/>
</dbReference>
<feature type="domain" description="VWFA" evidence="5">
    <location>
        <begin position="501"/>
        <end position="664"/>
    </location>
</feature>
<dbReference type="InterPro" id="IPR059100">
    <property type="entry name" value="TSP3_bac"/>
</dbReference>
<dbReference type="PROSITE" id="PS00018">
    <property type="entry name" value="EF_HAND_1"/>
    <property type="match status" value="1"/>
</dbReference>
<keyword evidence="7" id="KW-1185">Reference proteome</keyword>
<evidence type="ECO:0000313" key="7">
    <source>
        <dbReference type="Proteomes" id="UP001322744"/>
    </source>
</evidence>
<dbReference type="InterPro" id="IPR018247">
    <property type="entry name" value="EF_Hand_1_Ca_BS"/>
</dbReference>
<keyword evidence="3" id="KW-0732">Signal</keyword>
<dbReference type="CDD" id="cd20742">
    <property type="entry name" value="FIX_vWA-like"/>
    <property type="match status" value="1"/>
</dbReference>
<evidence type="ECO:0000256" key="3">
    <source>
        <dbReference type="ARBA" id="ARBA00022729"/>
    </source>
</evidence>
<dbReference type="SUPFAM" id="SSF103647">
    <property type="entry name" value="TSP type-3 repeat"/>
    <property type="match status" value="2"/>
</dbReference>
<sequence>MKKNLKKLLTMIILCAFTMNILIPYFVKAESLPANTSAYTGASPQDTSLIKSPRQILFEQIERLSGLPEPFYDQKPSYDEKIKQVKIALIKALNFFDSDTTIFDRNFFDYVEKAVRKLEYYLHHGNLKKDIAPTINEIRTSCILAAKLVVENLKKVCEENESIFTQKQKKEFLKAVEEYNKGCDFENKKNNEQAIHFYRNSWERLNELKKAIFQLQDKDSDSCPDFLEEKFGLKTNKKDTDGDNLSDFFEVLKLFNLTDGKSIDTDRDGIPDSQEDPDEDKLVNIEEQRFGTDPLLPDTDGDGLDDYFEIFTFKSSPLKIDTDEDGLLDKSEYLLGTDPNTPDTDQDGIFDGLEEYKQVFTDKETGAKVEITAEGDISEFVTTRNLSNEEIFQHVYGLVSEPVDFEVYAPFKEATVYIPIDTTKVPNGDIQNVKMFYFDENLMTFVPLDEQGVDVEKKLVWAKTDHFTTFVLFYIPTWKAVWEVPINKGEREVSHQTKYIDIVFVLDSSGSMSWNDPNDYRKTAAKSFVDALVQGDRAAVVDFDSYGYLLQPLTHDFEAVKSAIDRIDSSGGTDIAAGIRIANQQLISQSSDDRIKVIILLTDGEGYYDQSLTAQAKDSNITIYTIGLGTSVDENLLRNIAAQTGGMYFSVSSASQLPQVFSRITEIVTEPVDTDGDGIPDSVEVSGARTGFGTLVYSDPNNPDTDGDGIEDGEEIGVLVNGPNGEYYKSSTNPAIKDSDQDGLFDAEEDEYGTKPYNRDTDGDGLSDGIEVSMGYSPLHKNYDGDSYTDKEEAERGLDPYLYDKTWFEHIKDILAGATCGDAGEILVKYGILAERTLKSLGYLIGQIASGFIPFSDIRDAVASLVKLDFAGVFTNLLGFVPGAGDIADAARGFLKFIGLGDECIRIAARLIYEKFDAWKSMFTSSVFLPVFALLSKGEGNLKALEDAVGDREKLLKTVPELAQHNCIDEVAECLNNAKDKIILKEIEKIQNIEDIETRVNKYMIKNNLKSEVIKAERFAVEAAVDYFTSLGYICVYKAPHGVKGPDLVFRKGDDYLIVEAKGAVDTTKNPTVGSGRLFNYVKDEETGVKEKFAQLSWEWLSTNPKRYLGVMKREMDPVEFEKFKEFLRNEGQYEAAVVYAAKNEKIKWDGGIAKYLKEAVADNEHIKSMTMIKMTF</sequence>
<dbReference type="Gene3D" id="3.40.50.410">
    <property type="entry name" value="von Willebrand factor, type A domain"/>
    <property type="match status" value="1"/>
</dbReference>
<proteinExistence type="predicted"/>
<dbReference type="PROSITE" id="PS50234">
    <property type="entry name" value="VWFA"/>
    <property type="match status" value="1"/>
</dbReference>
<evidence type="ECO:0000259" key="5">
    <source>
        <dbReference type="PROSITE" id="PS50234"/>
    </source>
</evidence>
<dbReference type="PANTHER" id="PTHR37467:SF1">
    <property type="entry name" value="EXPORTED CALCIUM-BINDING GLYCOPROTEIN"/>
    <property type="match status" value="1"/>
</dbReference>
<keyword evidence="4" id="KW-0106">Calcium</keyword>
<dbReference type="Gene3D" id="4.10.1080.10">
    <property type="entry name" value="TSP type-3 repeat"/>
    <property type="match status" value="2"/>
</dbReference>
<comment type="subcellular location">
    <subcellularLocation>
        <location evidence="1">Secreted</location>
    </subcellularLocation>
</comment>
<dbReference type="Pfam" id="PF18884">
    <property type="entry name" value="TSP3_bac"/>
    <property type="match status" value="5"/>
</dbReference>
<evidence type="ECO:0000313" key="6">
    <source>
        <dbReference type="EMBL" id="WPX09235.1"/>
    </source>
</evidence>
<dbReference type="SMART" id="SM00327">
    <property type="entry name" value="VWA"/>
    <property type="match status" value="1"/>
</dbReference>
<dbReference type="RefSeq" id="WP_045173891.1">
    <property type="nucleotide sequence ID" value="NZ_CP139957.1"/>
</dbReference>
<dbReference type="InterPro" id="IPR002035">
    <property type="entry name" value="VWF_A"/>
</dbReference>
<evidence type="ECO:0000256" key="2">
    <source>
        <dbReference type="ARBA" id="ARBA00022525"/>
    </source>
</evidence>
<organism evidence="6 7">
    <name type="scientific">Anaerocellum danielii</name>
    <dbReference type="NCBI Taxonomy" id="1387557"/>
    <lineage>
        <taxon>Bacteria</taxon>
        <taxon>Bacillati</taxon>
        <taxon>Bacillota</taxon>
        <taxon>Bacillota incertae sedis</taxon>
        <taxon>Caldicellulosiruptorales</taxon>
        <taxon>Caldicellulosiruptoraceae</taxon>
        <taxon>Anaerocellum</taxon>
    </lineage>
</organism>
<dbReference type="PANTHER" id="PTHR37467">
    <property type="entry name" value="EXPORTED CALCIUM-BINDING GLYCOPROTEIN-RELATED"/>
    <property type="match status" value="1"/>
</dbReference>
<dbReference type="InterPro" id="IPR036465">
    <property type="entry name" value="vWFA_dom_sf"/>
</dbReference>
<gene>
    <name evidence="6" type="ORF">SOJ16_000429</name>
</gene>
<evidence type="ECO:0000256" key="1">
    <source>
        <dbReference type="ARBA" id="ARBA00004613"/>
    </source>
</evidence>
<dbReference type="CDD" id="cd00198">
    <property type="entry name" value="vWFA"/>
    <property type="match status" value="1"/>
</dbReference>